<evidence type="ECO:0000259" key="10">
    <source>
        <dbReference type="Pfam" id="PF01545"/>
    </source>
</evidence>
<gene>
    <name evidence="12" type="ordered locus">Fluta_1717</name>
</gene>
<dbReference type="STRING" id="755732.Fluta_1717"/>
<dbReference type="PANTHER" id="PTHR11562">
    <property type="entry name" value="CATION EFFLUX PROTEIN/ ZINC TRANSPORTER"/>
    <property type="match status" value="1"/>
</dbReference>
<comment type="subcellular location">
    <subcellularLocation>
        <location evidence="1">Membrane</location>
        <topology evidence="1">Multi-pass membrane protein</topology>
    </subcellularLocation>
</comment>
<evidence type="ECO:0000256" key="1">
    <source>
        <dbReference type="ARBA" id="ARBA00004141"/>
    </source>
</evidence>
<dbReference type="OrthoDB" id="9809646at2"/>
<dbReference type="SUPFAM" id="SSF161111">
    <property type="entry name" value="Cation efflux protein transmembrane domain-like"/>
    <property type="match status" value="1"/>
</dbReference>
<dbReference type="AlphaFoldDB" id="F2IHE4"/>
<keyword evidence="4 9" id="KW-0812">Transmembrane</keyword>
<evidence type="ECO:0000313" key="13">
    <source>
        <dbReference type="Proteomes" id="UP000007463"/>
    </source>
</evidence>
<reference evidence="12 13" key="1">
    <citation type="journal article" date="2011" name="Stand. Genomic Sci.">
        <title>Complete genome sequence of the gliding freshwater bacterium Fluviicola taffensis type strain (RW262).</title>
        <authorList>
            <person name="Woyke T."/>
            <person name="Chertkov O."/>
            <person name="Lapidus A."/>
            <person name="Nolan M."/>
            <person name="Lucas S."/>
            <person name="Del Rio T.G."/>
            <person name="Tice H."/>
            <person name="Cheng J.F."/>
            <person name="Tapia R."/>
            <person name="Han C."/>
            <person name="Goodwin L."/>
            <person name="Pitluck S."/>
            <person name="Liolios K."/>
            <person name="Pagani I."/>
            <person name="Ivanova N."/>
            <person name="Huntemann M."/>
            <person name="Mavromatis K."/>
            <person name="Mikhailova N."/>
            <person name="Pati A."/>
            <person name="Chen A."/>
            <person name="Palaniappan K."/>
            <person name="Land M."/>
            <person name="Hauser L."/>
            <person name="Brambilla E.M."/>
            <person name="Rohde M."/>
            <person name="Mwirichia R."/>
            <person name="Sikorski J."/>
            <person name="Tindall B.J."/>
            <person name="Goker M."/>
            <person name="Bristow J."/>
            <person name="Eisen J.A."/>
            <person name="Markowitz V."/>
            <person name="Hugenholtz P."/>
            <person name="Klenk H.P."/>
            <person name="Kyrpides N.C."/>
        </authorList>
    </citation>
    <scope>NUCLEOTIDE SEQUENCE [LARGE SCALE GENOMIC DNA]</scope>
    <source>
        <strain evidence="13">DSM 16823 / RW262 / RW262</strain>
    </source>
</reference>
<reference evidence="13" key="2">
    <citation type="submission" date="2011-02" db="EMBL/GenBank/DDBJ databases">
        <title>The complete genome of Fluviicola taffensis DSM 16823.</title>
        <authorList>
            <consortium name="US DOE Joint Genome Institute (JGI-PGF)"/>
            <person name="Lucas S."/>
            <person name="Copeland A."/>
            <person name="Lapidus A."/>
            <person name="Bruce D."/>
            <person name="Goodwin L."/>
            <person name="Pitluck S."/>
            <person name="Kyrpides N."/>
            <person name="Mavromatis K."/>
            <person name="Ivanova N."/>
            <person name="Mikhailova N."/>
            <person name="Pagani I."/>
            <person name="Chertkov O."/>
            <person name="Detter J.C."/>
            <person name="Han C."/>
            <person name="Tapia R."/>
            <person name="Land M."/>
            <person name="Hauser L."/>
            <person name="Markowitz V."/>
            <person name="Cheng J.-F."/>
            <person name="Hugenholtz P."/>
            <person name="Woyke T."/>
            <person name="Wu D."/>
            <person name="Tindall B."/>
            <person name="Pomrenke H.G."/>
            <person name="Brambilla E."/>
            <person name="Klenk H.-P."/>
            <person name="Eisen J.A."/>
        </authorList>
    </citation>
    <scope>NUCLEOTIDE SEQUENCE [LARGE SCALE GENOMIC DNA]</scope>
    <source>
        <strain evidence="13">DSM 16823 / RW262 / RW262</strain>
    </source>
</reference>
<evidence type="ECO:0000256" key="7">
    <source>
        <dbReference type="ARBA" id="ARBA00023065"/>
    </source>
</evidence>
<dbReference type="GO" id="GO:0005886">
    <property type="term" value="C:plasma membrane"/>
    <property type="evidence" value="ECO:0007669"/>
    <property type="project" value="TreeGrafter"/>
</dbReference>
<feature type="transmembrane region" description="Helical" evidence="9">
    <location>
        <begin position="87"/>
        <end position="109"/>
    </location>
</feature>
<sequence length="299" mass="33266">MGHDHADHHEQKLTKVNSAFVVGIVLNLLFVIIEAIVGIAIDSLSVLSDAGHNLADVGTLVLSLLAFKLTKVKPTNRYTYGYRKTTILVALFNSLLLLLTIGAIIFGAIEHLFHPQKIPGLTVSIIAGIGIVINFTTALFFFRNKEKDINVKSAYLHLLADALVSVGLVIAGIAIYYTHLYWLDSIFSLIIAAIILVSTWKLMKESLRLSLDGVPSTIHLEEIETKIQMVNGVKEVYHIHIWPISSTENALTAHLVIEDDINGEQEAFIKHEIRHLLEHQNIQHVTLETEREDCRNGSC</sequence>
<comment type="similarity">
    <text evidence="2">Belongs to the cation diffusion facilitator (CDF) transporter (TC 2.A.4) family. SLC30A subfamily.</text>
</comment>
<feature type="domain" description="Cation efflux protein cytoplasmic" evidence="11">
    <location>
        <begin position="215"/>
        <end position="290"/>
    </location>
</feature>
<feature type="domain" description="Cation efflux protein transmembrane" evidence="10">
    <location>
        <begin position="21"/>
        <end position="208"/>
    </location>
</feature>
<feature type="transmembrane region" description="Helical" evidence="9">
    <location>
        <begin position="50"/>
        <end position="67"/>
    </location>
</feature>
<dbReference type="Pfam" id="PF16916">
    <property type="entry name" value="ZT_dimer"/>
    <property type="match status" value="1"/>
</dbReference>
<dbReference type="EMBL" id="CP002542">
    <property type="protein sequence ID" value="AEA43709.1"/>
    <property type="molecule type" value="Genomic_DNA"/>
</dbReference>
<organism evidence="12 13">
    <name type="scientific">Fluviicola taffensis (strain DSM 16823 / NCIMB 13979 / RW262)</name>
    <dbReference type="NCBI Taxonomy" id="755732"/>
    <lineage>
        <taxon>Bacteria</taxon>
        <taxon>Pseudomonadati</taxon>
        <taxon>Bacteroidota</taxon>
        <taxon>Flavobacteriia</taxon>
        <taxon>Flavobacteriales</taxon>
        <taxon>Crocinitomicaceae</taxon>
        <taxon>Fluviicola</taxon>
    </lineage>
</organism>
<evidence type="ECO:0000256" key="8">
    <source>
        <dbReference type="ARBA" id="ARBA00023136"/>
    </source>
</evidence>
<evidence type="ECO:0000256" key="6">
    <source>
        <dbReference type="ARBA" id="ARBA00022989"/>
    </source>
</evidence>
<evidence type="ECO:0000256" key="5">
    <source>
        <dbReference type="ARBA" id="ARBA00022906"/>
    </source>
</evidence>
<dbReference type="Proteomes" id="UP000007463">
    <property type="component" value="Chromosome"/>
</dbReference>
<dbReference type="KEGG" id="fte:Fluta_1717"/>
<evidence type="ECO:0000259" key="11">
    <source>
        <dbReference type="Pfam" id="PF16916"/>
    </source>
</evidence>
<dbReference type="InterPro" id="IPR027469">
    <property type="entry name" value="Cation_efflux_TMD_sf"/>
</dbReference>
<proteinExistence type="inferred from homology"/>
<feature type="transmembrane region" description="Helical" evidence="9">
    <location>
        <begin position="121"/>
        <end position="142"/>
    </location>
</feature>
<dbReference type="Pfam" id="PF01545">
    <property type="entry name" value="Cation_efflux"/>
    <property type="match status" value="1"/>
</dbReference>
<keyword evidence="5" id="KW-0864">Zinc transport</keyword>
<keyword evidence="8 9" id="KW-0472">Membrane</keyword>
<keyword evidence="7" id="KW-0406">Ion transport</keyword>
<dbReference type="GO" id="GO:0005385">
    <property type="term" value="F:zinc ion transmembrane transporter activity"/>
    <property type="evidence" value="ECO:0007669"/>
    <property type="project" value="TreeGrafter"/>
</dbReference>
<keyword evidence="3" id="KW-0813">Transport</keyword>
<feature type="transmembrane region" description="Helical" evidence="9">
    <location>
        <begin position="154"/>
        <end position="175"/>
    </location>
</feature>
<dbReference type="HOGENOM" id="CLU_013430_0_0_10"/>
<dbReference type="InterPro" id="IPR050681">
    <property type="entry name" value="CDF/SLC30A"/>
</dbReference>
<dbReference type="Gene3D" id="1.20.1510.10">
    <property type="entry name" value="Cation efflux protein transmembrane domain"/>
    <property type="match status" value="1"/>
</dbReference>
<dbReference type="RefSeq" id="WP_013686479.1">
    <property type="nucleotide sequence ID" value="NC_015321.1"/>
</dbReference>
<evidence type="ECO:0000256" key="4">
    <source>
        <dbReference type="ARBA" id="ARBA00022692"/>
    </source>
</evidence>
<dbReference type="InterPro" id="IPR027470">
    <property type="entry name" value="Cation_efflux_CTD"/>
</dbReference>
<feature type="transmembrane region" description="Helical" evidence="9">
    <location>
        <begin position="181"/>
        <end position="200"/>
    </location>
</feature>
<dbReference type="InterPro" id="IPR036837">
    <property type="entry name" value="Cation_efflux_CTD_sf"/>
</dbReference>
<feature type="transmembrane region" description="Helical" evidence="9">
    <location>
        <begin position="20"/>
        <end position="44"/>
    </location>
</feature>
<dbReference type="PANTHER" id="PTHR11562:SF17">
    <property type="entry name" value="RE54080P-RELATED"/>
    <property type="match status" value="1"/>
</dbReference>
<dbReference type="NCBIfam" id="TIGR01297">
    <property type="entry name" value="CDF"/>
    <property type="match status" value="1"/>
</dbReference>
<keyword evidence="6 9" id="KW-1133">Transmembrane helix</keyword>
<keyword evidence="13" id="KW-1185">Reference proteome</keyword>
<dbReference type="eggNOG" id="COG1230">
    <property type="taxonomic scope" value="Bacteria"/>
</dbReference>
<evidence type="ECO:0000256" key="2">
    <source>
        <dbReference type="ARBA" id="ARBA00008873"/>
    </source>
</evidence>
<protein>
    <submittedName>
        <fullName evidence="12">Cation diffusion facilitator family transporter</fullName>
    </submittedName>
</protein>
<dbReference type="InterPro" id="IPR002524">
    <property type="entry name" value="Cation_efflux"/>
</dbReference>
<dbReference type="SUPFAM" id="SSF160240">
    <property type="entry name" value="Cation efflux protein cytoplasmic domain-like"/>
    <property type="match status" value="1"/>
</dbReference>
<dbReference type="InterPro" id="IPR058533">
    <property type="entry name" value="Cation_efflux_TM"/>
</dbReference>
<evidence type="ECO:0000256" key="9">
    <source>
        <dbReference type="SAM" id="Phobius"/>
    </source>
</evidence>
<evidence type="ECO:0000313" key="12">
    <source>
        <dbReference type="EMBL" id="AEA43709.1"/>
    </source>
</evidence>
<keyword evidence="5" id="KW-0862">Zinc</keyword>
<accession>F2IHE4</accession>
<name>F2IHE4_FLUTR</name>
<evidence type="ECO:0000256" key="3">
    <source>
        <dbReference type="ARBA" id="ARBA00022448"/>
    </source>
</evidence>